<name>A0ABR7M5S4_9BACT</name>
<dbReference type="Proteomes" id="UP000765802">
    <property type="component" value="Unassembled WGS sequence"/>
</dbReference>
<evidence type="ECO:0000313" key="1">
    <source>
        <dbReference type="EMBL" id="MBC6490369.1"/>
    </source>
</evidence>
<dbReference type="EMBL" id="MBUA01000001">
    <property type="protein sequence ID" value="MBC6490369.1"/>
    <property type="molecule type" value="Genomic_DNA"/>
</dbReference>
<reference evidence="1 2" key="1">
    <citation type="submission" date="2016-07" db="EMBL/GenBank/DDBJ databases">
        <title>Genome analysis of Flavihumibacter stibioxidans YS-17.</title>
        <authorList>
            <person name="Shi K."/>
            <person name="Han Y."/>
            <person name="Wang G."/>
        </authorList>
    </citation>
    <scope>NUCLEOTIDE SEQUENCE [LARGE SCALE GENOMIC DNA]</scope>
    <source>
        <strain evidence="1 2">YS-17</strain>
    </source>
</reference>
<dbReference type="RefSeq" id="WP_187255676.1">
    <property type="nucleotide sequence ID" value="NZ_JBHULF010000006.1"/>
</dbReference>
<evidence type="ECO:0000313" key="2">
    <source>
        <dbReference type="Proteomes" id="UP000765802"/>
    </source>
</evidence>
<protein>
    <submittedName>
        <fullName evidence="1">Uncharacterized protein</fullName>
    </submittedName>
</protein>
<gene>
    <name evidence="1" type="ORF">BC349_05300</name>
</gene>
<comment type="caution">
    <text evidence="1">The sequence shown here is derived from an EMBL/GenBank/DDBJ whole genome shotgun (WGS) entry which is preliminary data.</text>
</comment>
<organism evidence="1 2">
    <name type="scientific">Flavihumibacter stibioxidans</name>
    <dbReference type="NCBI Taxonomy" id="1834163"/>
    <lineage>
        <taxon>Bacteria</taxon>
        <taxon>Pseudomonadati</taxon>
        <taxon>Bacteroidota</taxon>
        <taxon>Chitinophagia</taxon>
        <taxon>Chitinophagales</taxon>
        <taxon>Chitinophagaceae</taxon>
        <taxon>Flavihumibacter</taxon>
    </lineage>
</organism>
<sequence>MQYRLRIYHLSTRKNRVPKLNPASIFSFRTAAKEFRFNGTIQVGCPVVPWVIRLPQRSVPMTCYGSSFSDTSYPNRQQ</sequence>
<accession>A0ABR7M5S4</accession>
<proteinExistence type="predicted"/>
<keyword evidence="2" id="KW-1185">Reference proteome</keyword>